<proteinExistence type="predicted"/>
<keyword evidence="3" id="KW-1185">Reference proteome</keyword>
<dbReference type="EMBL" id="GL732578">
    <property type="protein sequence ID" value="EFX75032.1"/>
    <property type="molecule type" value="Genomic_DNA"/>
</dbReference>
<organism evidence="2 3">
    <name type="scientific">Daphnia pulex</name>
    <name type="common">Water flea</name>
    <dbReference type="NCBI Taxonomy" id="6669"/>
    <lineage>
        <taxon>Eukaryota</taxon>
        <taxon>Metazoa</taxon>
        <taxon>Ecdysozoa</taxon>
        <taxon>Arthropoda</taxon>
        <taxon>Crustacea</taxon>
        <taxon>Branchiopoda</taxon>
        <taxon>Diplostraca</taxon>
        <taxon>Cladocera</taxon>
        <taxon>Anomopoda</taxon>
        <taxon>Daphniidae</taxon>
        <taxon>Daphnia</taxon>
    </lineage>
</organism>
<feature type="region of interest" description="Disordered" evidence="1">
    <location>
        <begin position="65"/>
        <end position="121"/>
    </location>
</feature>
<evidence type="ECO:0008006" key="4">
    <source>
        <dbReference type="Google" id="ProtNLM"/>
    </source>
</evidence>
<sequence length="243" mass="27282">MLENARAAEAADRYAESVEQSSKQATNSKHETTERRRRRNVANVEDNGLTQEVRARQKANVKIVDMTGRIPNQNRARQKARNCCKNKKAKPGSSSKQEHPRQVNDRESLSDESTWTISPTRSDDRPLTHIKLCGGKCKMMIDTGSTCNLLSFKEYNELPNKPTLHPTGNSVNGYGGNPLKIIGKFKTLIESKHAYADAVIYISDNEKADNLLGYSTAKELKLMAQLNGFLHVMLYQSQSNQEN</sequence>
<dbReference type="PANTHER" id="PTHR36943">
    <property type="entry name" value="CCHC-TYPE DOMAIN-CONTAINING PROTEIN"/>
    <property type="match status" value="1"/>
</dbReference>
<dbReference type="HOGENOM" id="CLU_1143550_0_0_1"/>
<protein>
    <recommendedName>
        <fullName evidence="4">Peptidase A2 domain-containing protein</fullName>
    </recommendedName>
</protein>
<evidence type="ECO:0000256" key="1">
    <source>
        <dbReference type="SAM" id="MobiDB-lite"/>
    </source>
</evidence>
<dbReference type="KEGG" id="dpx:DAPPUDRAFT_251078"/>
<evidence type="ECO:0000313" key="3">
    <source>
        <dbReference type="Proteomes" id="UP000000305"/>
    </source>
</evidence>
<dbReference type="OrthoDB" id="6368171at2759"/>
<name>E9GZQ1_DAPPU</name>
<dbReference type="InParanoid" id="E9GZQ1"/>
<dbReference type="AlphaFoldDB" id="E9GZQ1"/>
<feature type="compositionally biased region" description="Polar residues" evidence="1">
    <location>
        <begin position="18"/>
        <end position="27"/>
    </location>
</feature>
<reference evidence="2 3" key="1">
    <citation type="journal article" date="2011" name="Science">
        <title>The ecoresponsive genome of Daphnia pulex.</title>
        <authorList>
            <person name="Colbourne J.K."/>
            <person name="Pfrender M.E."/>
            <person name="Gilbert D."/>
            <person name="Thomas W.K."/>
            <person name="Tucker A."/>
            <person name="Oakley T.H."/>
            <person name="Tokishita S."/>
            <person name="Aerts A."/>
            <person name="Arnold G.J."/>
            <person name="Basu M.K."/>
            <person name="Bauer D.J."/>
            <person name="Caceres C.E."/>
            <person name="Carmel L."/>
            <person name="Casola C."/>
            <person name="Choi J.H."/>
            <person name="Detter J.C."/>
            <person name="Dong Q."/>
            <person name="Dusheyko S."/>
            <person name="Eads B.D."/>
            <person name="Frohlich T."/>
            <person name="Geiler-Samerotte K.A."/>
            <person name="Gerlach D."/>
            <person name="Hatcher P."/>
            <person name="Jogdeo S."/>
            <person name="Krijgsveld J."/>
            <person name="Kriventseva E.V."/>
            <person name="Kultz D."/>
            <person name="Laforsch C."/>
            <person name="Lindquist E."/>
            <person name="Lopez J."/>
            <person name="Manak J.R."/>
            <person name="Muller J."/>
            <person name="Pangilinan J."/>
            <person name="Patwardhan R.P."/>
            <person name="Pitluck S."/>
            <person name="Pritham E.J."/>
            <person name="Rechtsteiner A."/>
            <person name="Rho M."/>
            <person name="Rogozin I.B."/>
            <person name="Sakarya O."/>
            <person name="Salamov A."/>
            <person name="Schaack S."/>
            <person name="Shapiro H."/>
            <person name="Shiga Y."/>
            <person name="Skalitzky C."/>
            <person name="Smith Z."/>
            <person name="Souvorov A."/>
            <person name="Sung W."/>
            <person name="Tang Z."/>
            <person name="Tsuchiya D."/>
            <person name="Tu H."/>
            <person name="Vos H."/>
            <person name="Wang M."/>
            <person name="Wolf Y.I."/>
            <person name="Yamagata H."/>
            <person name="Yamada T."/>
            <person name="Ye Y."/>
            <person name="Shaw J.R."/>
            <person name="Andrews J."/>
            <person name="Crease T.J."/>
            <person name="Tang H."/>
            <person name="Lucas S.M."/>
            <person name="Robertson H.M."/>
            <person name="Bork P."/>
            <person name="Koonin E.V."/>
            <person name="Zdobnov E.M."/>
            <person name="Grigoriev I.V."/>
            <person name="Lynch M."/>
            <person name="Boore J.L."/>
        </authorList>
    </citation>
    <scope>NUCLEOTIDE SEQUENCE [LARGE SCALE GENOMIC DNA]</scope>
</reference>
<feature type="compositionally biased region" description="Basic residues" evidence="1">
    <location>
        <begin position="76"/>
        <end position="90"/>
    </location>
</feature>
<feature type="compositionally biased region" description="Basic and acidic residues" evidence="1">
    <location>
        <begin position="96"/>
        <end position="109"/>
    </location>
</feature>
<feature type="compositionally biased region" description="Polar residues" evidence="1">
    <location>
        <begin position="111"/>
        <end position="120"/>
    </location>
</feature>
<accession>E9GZQ1</accession>
<feature type="region of interest" description="Disordered" evidence="1">
    <location>
        <begin position="1"/>
        <end position="50"/>
    </location>
</feature>
<evidence type="ECO:0000313" key="2">
    <source>
        <dbReference type="EMBL" id="EFX75032.1"/>
    </source>
</evidence>
<dbReference type="Proteomes" id="UP000000305">
    <property type="component" value="Unassembled WGS sequence"/>
</dbReference>
<dbReference type="InterPro" id="IPR021109">
    <property type="entry name" value="Peptidase_aspartic_dom_sf"/>
</dbReference>
<dbReference type="SUPFAM" id="SSF50630">
    <property type="entry name" value="Acid proteases"/>
    <property type="match status" value="1"/>
</dbReference>
<dbReference type="Gene3D" id="2.40.70.10">
    <property type="entry name" value="Acid Proteases"/>
    <property type="match status" value="1"/>
</dbReference>
<dbReference type="CDD" id="cd00303">
    <property type="entry name" value="retropepsin_like"/>
    <property type="match status" value="1"/>
</dbReference>
<gene>
    <name evidence="2" type="ORF">DAPPUDRAFT_251078</name>
</gene>
<dbReference type="PANTHER" id="PTHR36943:SF1">
    <property type="entry name" value="CCHC-TYPE DOMAIN-CONTAINING PROTEIN"/>
    <property type="match status" value="1"/>
</dbReference>